<organism evidence="6">
    <name type="scientific">Rodentolepis nana</name>
    <name type="common">Dwarf tapeworm</name>
    <name type="synonym">Hymenolepis nana</name>
    <dbReference type="NCBI Taxonomy" id="102285"/>
    <lineage>
        <taxon>Eukaryota</taxon>
        <taxon>Metazoa</taxon>
        <taxon>Spiralia</taxon>
        <taxon>Lophotrochozoa</taxon>
        <taxon>Platyhelminthes</taxon>
        <taxon>Cestoda</taxon>
        <taxon>Eucestoda</taxon>
        <taxon>Cyclophyllidea</taxon>
        <taxon>Hymenolepididae</taxon>
        <taxon>Rodentolepis</taxon>
    </lineage>
</organism>
<reference evidence="4 5" key="2">
    <citation type="submission" date="2018-11" db="EMBL/GenBank/DDBJ databases">
        <authorList>
            <consortium name="Pathogen Informatics"/>
        </authorList>
    </citation>
    <scope>NUCLEOTIDE SEQUENCE [LARGE SCALE GENOMIC DNA]</scope>
</reference>
<dbReference type="SMART" id="SM00212">
    <property type="entry name" value="UBCc"/>
    <property type="match status" value="1"/>
</dbReference>
<dbReference type="PROSITE" id="PS50181">
    <property type="entry name" value="FBOX"/>
    <property type="match status" value="1"/>
</dbReference>
<protein>
    <submittedName>
        <fullName evidence="6">UBC core domain-containing protein</fullName>
    </submittedName>
</protein>
<evidence type="ECO:0000256" key="1">
    <source>
        <dbReference type="SAM" id="MobiDB-lite"/>
    </source>
</evidence>
<dbReference type="InterPro" id="IPR050113">
    <property type="entry name" value="Ub_conjugating_enzyme"/>
</dbReference>
<feature type="domain" description="F-box" evidence="3">
    <location>
        <begin position="112"/>
        <end position="161"/>
    </location>
</feature>
<dbReference type="STRING" id="102285.A0A0R3T6G7"/>
<gene>
    <name evidence="4" type="ORF">HNAJ_LOCUS2655</name>
</gene>
<dbReference type="Gene3D" id="3.10.110.10">
    <property type="entry name" value="Ubiquitin Conjugating Enzyme"/>
    <property type="match status" value="1"/>
</dbReference>
<dbReference type="WBParaSite" id="HNAJ_0000265501-mRNA-1">
    <property type="protein sequence ID" value="HNAJ_0000265501-mRNA-1"/>
    <property type="gene ID" value="HNAJ_0000265501"/>
</dbReference>
<feature type="region of interest" description="Disordered" evidence="1">
    <location>
        <begin position="51"/>
        <end position="83"/>
    </location>
</feature>
<dbReference type="OrthoDB" id="9973183at2759"/>
<name>A0A0R3T6G7_RODNA</name>
<accession>A0A0R3T6G7</accession>
<evidence type="ECO:0000259" key="2">
    <source>
        <dbReference type="PROSITE" id="PS50127"/>
    </source>
</evidence>
<dbReference type="CDD" id="cd23826">
    <property type="entry name" value="UEV_Morgue-like"/>
    <property type="match status" value="1"/>
</dbReference>
<dbReference type="EMBL" id="UZAE01001350">
    <property type="protein sequence ID" value="VDN98514.1"/>
    <property type="molecule type" value="Genomic_DNA"/>
</dbReference>
<evidence type="ECO:0000313" key="4">
    <source>
        <dbReference type="EMBL" id="VDN98514.1"/>
    </source>
</evidence>
<dbReference type="PANTHER" id="PTHR24067">
    <property type="entry name" value="UBIQUITIN-CONJUGATING ENZYME E2"/>
    <property type="match status" value="1"/>
</dbReference>
<evidence type="ECO:0000313" key="5">
    <source>
        <dbReference type="Proteomes" id="UP000278807"/>
    </source>
</evidence>
<dbReference type="InterPro" id="IPR016135">
    <property type="entry name" value="UBQ-conjugating_enzyme/RWD"/>
</dbReference>
<feature type="domain" description="UBC core" evidence="2">
    <location>
        <begin position="211"/>
        <end position="358"/>
    </location>
</feature>
<dbReference type="Pfam" id="PF00179">
    <property type="entry name" value="UQ_con"/>
    <property type="match status" value="1"/>
</dbReference>
<dbReference type="AlphaFoldDB" id="A0A0R3T6G7"/>
<evidence type="ECO:0000259" key="3">
    <source>
        <dbReference type="PROSITE" id="PS50181"/>
    </source>
</evidence>
<evidence type="ECO:0000313" key="6">
    <source>
        <dbReference type="WBParaSite" id="HNAJ_0000265501-mRNA-1"/>
    </source>
</evidence>
<dbReference type="Proteomes" id="UP000278807">
    <property type="component" value="Unassembled WGS sequence"/>
</dbReference>
<dbReference type="PROSITE" id="PS50127">
    <property type="entry name" value="UBC_2"/>
    <property type="match status" value="1"/>
</dbReference>
<dbReference type="InterPro" id="IPR001810">
    <property type="entry name" value="F-box_dom"/>
</dbReference>
<reference evidence="6" key="1">
    <citation type="submission" date="2017-02" db="UniProtKB">
        <authorList>
            <consortium name="WormBaseParasite"/>
        </authorList>
    </citation>
    <scope>IDENTIFICATION</scope>
</reference>
<dbReference type="InterPro" id="IPR000608">
    <property type="entry name" value="UBC"/>
</dbReference>
<sequence>MSSADKSPSSCRFCNEPFESSSDQSVCSVCHAFLFDYATSEMISGIKCSEEKDANTDSGTEELESEFGSRFSLQPTSSLTTRSVSSSCPYASNSRLSSQSQNSCQAITQNPKASLETLPGVFLSPILRRLDDLSTWSLRKASPKLRTVIDHLIPEEEWAKFVSHRFPIFVPRHRISSWRVLYLNMIESVTCRLCLSRLHLPTVFPNDVPPVRFRRAVNEIRSLCADPPYGIKALALDTENFSHCLAEISGPPSSPYEGGLFCVHILIPDSHPMRPPVIRFITRILHPNISFHGDIGLDCIRDNWSLVLTLDKVLLSIQSLLSEPYARVCMEPTVGRLFSQNRDKFEMLAKMWTWKYACHDYLSADFVSQLTIPDLTE</sequence>
<keyword evidence="5" id="KW-1185">Reference proteome</keyword>
<dbReference type="SUPFAM" id="SSF54495">
    <property type="entry name" value="UBC-like"/>
    <property type="match status" value="1"/>
</dbReference>
<proteinExistence type="predicted"/>